<accession>A0A4C1Y7V0</accession>
<dbReference type="PANTHER" id="PTHR45632">
    <property type="entry name" value="LD33804P"/>
    <property type="match status" value="1"/>
</dbReference>
<evidence type="ECO:0000313" key="4">
    <source>
        <dbReference type="EMBL" id="GBP72331.1"/>
    </source>
</evidence>
<dbReference type="InterPro" id="IPR006652">
    <property type="entry name" value="Kelch_1"/>
</dbReference>
<keyword evidence="2" id="KW-0677">Repeat</keyword>
<evidence type="ECO:0000259" key="3">
    <source>
        <dbReference type="Pfam" id="PF07707"/>
    </source>
</evidence>
<evidence type="ECO:0000256" key="2">
    <source>
        <dbReference type="ARBA" id="ARBA00022737"/>
    </source>
</evidence>
<dbReference type="Pfam" id="PF07707">
    <property type="entry name" value="BACK"/>
    <property type="match status" value="1"/>
</dbReference>
<protein>
    <submittedName>
        <fullName evidence="4">Actin-binding protein IPP</fullName>
    </submittedName>
</protein>
<dbReference type="PRINTS" id="PR00501">
    <property type="entry name" value="KELCHREPEAT"/>
</dbReference>
<dbReference type="SUPFAM" id="SSF117281">
    <property type="entry name" value="Kelch motif"/>
    <property type="match status" value="1"/>
</dbReference>
<gene>
    <name evidence="4" type="primary">IPP</name>
    <name evidence="4" type="ORF">EVAR_90427_1</name>
</gene>
<dbReference type="SMART" id="SM00612">
    <property type="entry name" value="Kelch"/>
    <property type="match status" value="6"/>
</dbReference>
<name>A0A4C1Y7V0_EUMVA</name>
<dbReference type="Pfam" id="PF24681">
    <property type="entry name" value="Kelch_KLHDC2_KLHL20_DRC7"/>
    <property type="match status" value="1"/>
</dbReference>
<reference evidence="4 5" key="1">
    <citation type="journal article" date="2019" name="Commun. Biol.">
        <title>The bagworm genome reveals a unique fibroin gene that provides high tensile strength.</title>
        <authorList>
            <person name="Kono N."/>
            <person name="Nakamura H."/>
            <person name="Ohtoshi R."/>
            <person name="Tomita M."/>
            <person name="Numata K."/>
            <person name="Arakawa K."/>
        </authorList>
    </citation>
    <scope>NUCLEOTIDE SEQUENCE [LARGE SCALE GENOMIC DNA]</scope>
</reference>
<keyword evidence="1" id="KW-0880">Kelch repeat</keyword>
<organism evidence="4 5">
    <name type="scientific">Eumeta variegata</name>
    <name type="common">Bagworm moth</name>
    <name type="synonym">Eumeta japonica</name>
    <dbReference type="NCBI Taxonomy" id="151549"/>
    <lineage>
        <taxon>Eukaryota</taxon>
        <taxon>Metazoa</taxon>
        <taxon>Ecdysozoa</taxon>
        <taxon>Arthropoda</taxon>
        <taxon>Hexapoda</taxon>
        <taxon>Insecta</taxon>
        <taxon>Pterygota</taxon>
        <taxon>Neoptera</taxon>
        <taxon>Endopterygota</taxon>
        <taxon>Lepidoptera</taxon>
        <taxon>Glossata</taxon>
        <taxon>Ditrysia</taxon>
        <taxon>Tineoidea</taxon>
        <taxon>Psychidae</taxon>
        <taxon>Oiketicinae</taxon>
        <taxon>Eumeta</taxon>
    </lineage>
</organism>
<dbReference type="Proteomes" id="UP000299102">
    <property type="component" value="Unassembled WGS sequence"/>
</dbReference>
<dbReference type="Pfam" id="PF01344">
    <property type="entry name" value="Kelch_1"/>
    <property type="match status" value="2"/>
</dbReference>
<proteinExistence type="predicted"/>
<dbReference type="InterPro" id="IPR015915">
    <property type="entry name" value="Kelch-typ_b-propeller"/>
</dbReference>
<feature type="domain" description="BACK" evidence="3">
    <location>
        <begin position="6"/>
        <end position="46"/>
    </location>
</feature>
<dbReference type="Gene3D" id="2.120.10.80">
    <property type="entry name" value="Kelch-type beta propeller"/>
    <property type="match status" value="2"/>
</dbReference>
<dbReference type="AlphaFoldDB" id="A0A4C1Y7V0"/>
<dbReference type="Gene3D" id="1.25.40.420">
    <property type="match status" value="1"/>
</dbReference>
<dbReference type="PANTHER" id="PTHR45632:SF3">
    <property type="entry name" value="KELCH-LIKE PROTEIN 32"/>
    <property type="match status" value="1"/>
</dbReference>
<dbReference type="EMBL" id="BGZK01001141">
    <property type="protein sequence ID" value="GBP72331.1"/>
    <property type="molecule type" value="Genomic_DNA"/>
</dbReference>
<evidence type="ECO:0000313" key="5">
    <source>
        <dbReference type="Proteomes" id="UP000299102"/>
    </source>
</evidence>
<dbReference type="OrthoDB" id="1022638at2759"/>
<dbReference type="STRING" id="151549.A0A4C1Y7V0"/>
<dbReference type="InterPro" id="IPR011705">
    <property type="entry name" value="BACK"/>
</dbReference>
<comment type="caution">
    <text evidence="4">The sequence shown here is derived from an EMBL/GenBank/DDBJ whole genome shotgun (WGS) entry which is preliminary data.</text>
</comment>
<sequence length="374" mass="41299">MFTPRVLRAALRWLGHEPESRKQHCVEVLRRVRLRLVGPHALEEALNNVQDPYMAGMLDLLKAVLASREPRERARRHLYVVGGVRHDLSRIDVLEALHTVERLDTCKKVWEEVAPMHFHRSAPGVAVIGNRLYAVGGRGSRNLLANGEAYDPVSNKWSRIADMSKPRRSFGLVALHNKLYAFGGVGDLNREASVEVYDPELDEWTVVGEMPEPRCGMGVVSYDGAAYLVGGSTQTQGYTNDLLHYNPVTGEWRRLAPLKHARGCTAAVVLDSRLYVVGGGAIPGDSDEFIPSNRVECYIFAKNEWEVIRCIREARVGCMAGAAGGVLVVAGGHCGVNVNDVITDRVELYDSWEKKWAEGPSLPHSRSFAGAAVL</sequence>
<evidence type="ECO:0000256" key="1">
    <source>
        <dbReference type="ARBA" id="ARBA00022441"/>
    </source>
</evidence>
<keyword evidence="5" id="KW-1185">Reference proteome</keyword>